<organism evidence="2 3">
    <name type="scientific">Desulfosporosinus youngiae DSM 17734</name>
    <dbReference type="NCBI Taxonomy" id="768710"/>
    <lineage>
        <taxon>Bacteria</taxon>
        <taxon>Bacillati</taxon>
        <taxon>Bacillota</taxon>
        <taxon>Clostridia</taxon>
        <taxon>Eubacteriales</taxon>
        <taxon>Desulfitobacteriaceae</taxon>
        <taxon>Desulfosporosinus</taxon>
    </lineage>
</organism>
<dbReference type="Gene3D" id="3.30.1490.480">
    <property type="entry name" value="Endolytic murein transglycosylase"/>
    <property type="match status" value="1"/>
</dbReference>
<sequence length="146" mass="16280">MKVTRSYWFGLGSGLILSAMLTLVFAPQQKISDVQSMDNSQSEISMTEQVNQADVPSPVQANEPALKENLPTEEQTPTQVILDFVVPKGASAERIAELLFDQGFIKDKAAFLQLTHQMRAERQFRAGTFSLSLGLTEEELIHRLLK</sequence>
<name>H5XRW2_9FIRM</name>
<evidence type="ECO:0000256" key="1">
    <source>
        <dbReference type="SAM" id="Phobius"/>
    </source>
</evidence>
<feature type="transmembrane region" description="Helical" evidence="1">
    <location>
        <begin position="6"/>
        <end position="26"/>
    </location>
</feature>
<dbReference type="EMBL" id="CM001441">
    <property type="protein sequence ID" value="EHQ87499.1"/>
    <property type="molecule type" value="Genomic_DNA"/>
</dbReference>
<dbReference type="RefSeq" id="WP_007778515.1">
    <property type="nucleotide sequence ID" value="NZ_CM001441.1"/>
</dbReference>
<dbReference type="OrthoDB" id="1797976at2"/>
<accession>H5XRW2</accession>
<proteinExistence type="predicted"/>
<keyword evidence="3" id="KW-1185">Reference proteome</keyword>
<protein>
    <submittedName>
        <fullName evidence="2">Putative periplasmic solute-binding protein</fullName>
    </submittedName>
</protein>
<dbReference type="Proteomes" id="UP000005104">
    <property type="component" value="Chromosome"/>
</dbReference>
<dbReference type="STRING" id="768710.DesyoDRAFT_0304"/>
<dbReference type="eggNOG" id="COG1559">
    <property type="taxonomic scope" value="Bacteria"/>
</dbReference>
<keyword evidence="1" id="KW-0472">Membrane</keyword>
<keyword evidence="1" id="KW-1133">Transmembrane helix</keyword>
<dbReference type="AlphaFoldDB" id="H5XRW2"/>
<evidence type="ECO:0000313" key="3">
    <source>
        <dbReference type="Proteomes" id="UP000005104"/>
    </source>
</evidence>
<gene>
    <name evidence="2" type="ORF">DesyoDRAFT_0304</name>
</gene>
<reference evidence="2 3" key="1">
    <citation type="submission" date="2011-11" db="EMBL/GenBank/DDBJ databases">
        <title>The Noncontiguous Finished genome of Desulfosporosinus youngiae DSM 17734.</title>
        <authorList>
            <consortium name="US DOE Joint Genome Institute (JGI-PGF)"/>
            <person name="Lucas S."/>
            <person name="Han J."/>
            <person name="Lapidus A."/>
            <person name="Cheng J.-F."/>
            <person name="Goodwin L."/>
            <person name="Pitluck S."/>
            <person name="Peters L."/>
            <person name="Ovchinnikova G."/>
            <person name="Lu M."/>
            <person name="Land M.L."/>
            <person name="Hauser L."/>
            <person name="Pester M."/>
            <person name="Spring S."/>
            <person name="Ollivier B."/>
            <person name="Rattei T."/>
            <person name="Klenk H.-P."/>
            <person name="Wagner M."/>
            <person name="Loy A."/>
            <person name="Woyke T.J."/>
        </authorList>
    </citation>
    <scope>NUCLEOTIDE SEQUENCE [LARGE SCALE GENOMIC DNA]</scope>
    <source>
        <strain evidence="2 3">DSM 17734</strain>
    </source>
</reference>
<evidence type="ECO:0000313" key="2">
    <source>
        <dbReference type="EMBL" id="EHQ87499.1"/>
    </source>
</evidence>
<keyword evidence="1" id="KW-0812">Transmembrane</keyword>
<dbReference type="HOGENOM" id="CLU_1774431_0_0_9"/>